<sequence length="200" mass="20358">MDADVVLGLSGFALISTITPGGATAIATATGAHFGLRRSLPVLSGICVALAIMAAVAAAGLSGLLTAVPILALALRIAGTAYLLWLAVRTARSGSPHQAERSSEPISLTGGAVLLLYNPKGWAMTTAAAAAFSTLSPHPVTLALAFAVVFAVASGISLTVWCLLGMGLRRVLRTPRQWAGLNLILAVLLVASIIPIWLEG</sequence>
<dbReference type="PANTHER" id="PTHR30086">
    <property type="entry name" value="ARGININE EXPORTER PROTEIN ARGO"/>
    <property type="match status" value="1"/>
</dbReference>
<dbReference type="GO" id="GO:0005886">
    <property type="term" value="C:plasma membrane"/>
    <property type="evidence" value="ECO:0007669"/>
    <property type="project" value="UniProtKB-SubCell"/>
</dbReference>
<evidence type="ECO:0000313" key="7">
    <source>
        <dbReference type="EMBL" id="XCG63725.1"/>
    </source>
</evidence>
<evidence type="ECO:0000256" key="3">
    <source>
        <dbReference type="ARBA" id="ARBA00022692"/>
    </source>
</evidence>
<proteinExistence type="predicted"/>
<keyword evidence="5 6" id="KW-0472">Membrane</keyword>
<dbReference type="EMBL" id="CP159218">
    <property type="protein sequence ID" value="XCG63725.1"/>
    <property type="molecule type" value="Genomic_DNA"/>
</dbReference>
<feature type="transmembrane region" description="Helical" evidence="6">
    <location>
        <begin position="67"/>
        <end position="88"/>
    </location>
</feature>
<dbReference type="GO" id="GO:0033228">
    <property type="term" value="P:cysteine export across plasma membrane"/>
    <property type="evidence" value="ECO:0007669"/>
    <property type="project" value="TreeGrafter"/>
</dbReference>
<name>A0AAU8DR07_9ACTN</name>
<dbReference type="InterPro" id="IPR001123">
    <property type="entry name" value="LeuE-type"/>
</dbReference>
<evidence type="ECO:0000256" key="4">
    <source>
        <dbReference type="ARBA" id="ARBA00022989"/>
    </source>
</evidence>
<feature type="transmembrane region" description="Helical" evidence="6">
    <location>
        <begin position="178"/>
        <end position="198"/>
    </location>
</feature>
<evidence type="ECO:0000256" key="6">
    <source>
        <dbReference type="SAM" id="Phobius"/>
    </source>
</evidence>
<feature type="transmembrane region" description="Helical" evidence="6">
    <location>
        <begin position="6"/>
        <end position="28"/>
    </location>
</feature>
<dbReference type="Pfam" id="PF01810">
    <property type="entry name" value="LysE"/>
    <property type="match status" value="1"/>
</dbReference>
<evidence type="ECO:0000256" key="1">
    <source>
        <dbReference type="ARBA" id="ARBA00004651"/>
    </source>
</evidence>
<feature type="transmembrane region" description="Helical" evidence="6">
    <location>
        <begin position="144"/>
        <end position="166"/>
    </location>
</feature>
<evidence type="ECO:0000256" key="5">
    <source>
        <dbReference type="ARBA" id="ARBA00023136"/>
    </source>
</evidence>
<comment type="subcellular location">
    <subcellularLocation>
        <location evidence="1">Cell membrane</location>
        <topology evidence="1">Multi-pass membrane protein</topology>
    </subcellularLocation>
</comment>
<dbReference type="PANTHER" id="PTHR30086:SF20">
    <property type="entry name" value="ARGININE EXPORTER PROTEIN ARGO-RELATED"/>
    <property type="match status" value="1"/>
</dbReference>
<protein>
    <submittedName>
        <fullName evidence="7">LysE family translocator</fullName>
    </submittedName>
</protein>
<keyword evidence="3 6" id="KW-0812">Transmembrane</keyword>
<organism evidence="7">
    <name type="scientific">Nakamurella sp. A5-74</name>
    <dbReference type="NCBI Taxonomy" id="3158264"/>
    <lineage>
        <taxon>Bacteria</taxon>
        <taxon>Bacillati</taxon>
        <taxon>Actinomycetota</taxon>
        <taxon>Actinomycetes</taxon>
        <taxon>Nakamurellales</taxon>
        <taxon>Nakamurellaceae</taxon>
        <taxon>Nakamurella</taxon>
    </lineage>
</organism>
<reference evidence="7" key="1">
    <citation type="submission" date="2024-05" db="EMBL/GenBank/DDBJ databases">
        <authorList>
            <person name="Cai S.Y."/>
            <person name="Jin L.M."/>
            <person name="Li H.R."/>
        </authorList>
    </citation>
    <scope>NUCLEOTIDE SEQUENCE</scope>
    <source>
        <strain evidence="7">A5-74</strain>
    </source>
</reference>
<keyword evidence="2" id="KW-1003">Cell membrane</keyword>
<gene>
    <name evidence="7" type="ORF">ABLG96_21505</name>
</gene>
<feature type="transmembrane region" description="Helical" evidence="6">
    <location>
        <begin position="40"/>
        <end position="61"/>
    </location>
</feature>
<accession>A0AAU8DR07</accession>
<feature type="transmembrane region" description="Helical" evidence="6">
    <location>
        <begin position="108"/>
        <end position="132"/>
    </location>
</feature>
<dbReference type="AlphaFoldDB" id="A0AAU8DR07"/>
<keyword evidence="4 6" id="KW-1133">Transmembrane helix</keyword>
<dbReference type="GO" id="GO:0015171">
    <property type="term" value="F:amino acid transmembrane transporter activity"/>
    <property type="evidence" value="ECO:0007669"/>
    <property type="project" value="TreeGrafter"/>
</dbReference>
<evidence type="ECO:0000256" key="2">
    <source>
        <dbReference type="ARBA" id="ARBA00022475"/>
    </source>
</evidence>
<dbReference type="RefSeq" id="WP_353649340.1">
    <property type="nucleotide sequence ID" value="NZ_CP159218.1"/>
</dbReference>